<keyword evidence="13" id="KW-1185">Reference proteome</keyword>
<comment type="caution">
    <text evidence="12">The sequence shown here is derived from an EMBL/GenBank/DDBJ whole genome shotgun (WGS) entry which is preliminary data.</text>
</comment>
<evidence type="ECO:0000256" key="8">
    <source>
        <dbReference type="ARBA" id="ARBA00048027"/>
    </source>
</evidence>
<dbReference type="Proteomes" id="UP000323946">
    <property type="component" value="Unassembled WGS sequence"/>
</dbReference>
<dbReference type="AlphaFoldDB" id="A0A5M7BS16"/>
<evidence type="ECO:0000256" key="1">
    <source>
        <dbReference type="ARBA" id="ARBA00005450"/>
    </source>
</evidence>
<evidence type="ECO:0000256" key="4">
    <source>
        <dbReference type="ARBA" id="ARBA00022884"/>
    </source>
</evidence>
<name>A0A5M7BS16_SACHI</name>
<comment type="similarity">
    <text evidence="1 9">Belongs to the GTP-binding SRP family. SRP54 subfamily.</text>
</comment>
<keyword evidence="6 9" id="KW-0733">Signal recognition particle</keyword>
<evidence type="ECO:0000313" key="12">
    <source>
        <dbReference type="EMBL" id="KAA5832572.1"/>
    </source>
</evidence>
<evidence type="ECO:0000256" key="10">
    <source>
        <dbReference type="SAM" id="MobiDB-lite"/>
    </source>
</evidence>
<dbReference type="GO" id="GO:0008312">
    <property type="term" value="F:7S RNA binding"/>
    <property type="evidence" value="ECO:0007669"/>
    <property type="project" value="InterPro"/>
</dbReference>
<dbReference type="GO" id="GO:0006614">
    <property type="term" value="P:SRP-dependent cotranslational protein targeting to membrane"/>
    <property type="evidence" value="ECO:0007669"/>
    <property type="project" value="InterPro"/>
</dbReference>
<keyword evidence="9" id="KW-0963">Cytoplasm</keyword>
<dbReference type="InterPro" id="IPR042101">
    <property type="entry name" value="SRP54_N_sf"/>
</dbReference>
<dbReference type="RefSeq" id="WP_150067559.1">
    <property type="nucleotide sequence ID" value="NZ_JBEPDJ010000024.1"/>
</dbReference>
<dbReference type="InterPro" id="IPR000897">
    <property type="entry name" value="SRP54_GTPase_dom"/>
</dbReference>
<dbReference type="SUPFAM" id="SSF52540">
    <property type="entry name" value="P-loop containing nucleoside triphosphate hydrolases"/>
    <property type="match status" value="1"/>
</dbReference>
<sequence>MFDTLSDRLTSVLTNLRGKGRLSDADIDATAREIRIALLEADVALPVVRSFIKGVKERAKGAEVSQALNPAQQVIKIVNEELVTVLGGETRRLEFAKTPPTVIMLAGLQGSGKTTLAGKLAKWLSGQGHTPLLVACDLQRPNAVNQLQVVGERAGVPVFAPEPGNGVGDPVEVSRRSIDEARRAQHDVVIVDTAGRLGIDEEMMKQAADIRDAITPDEVLFVLDAMIGQDAVNTAEAFRDGVGFTGVVLTKLDGDARGGAALSVREITGQPIMFASSGEKLEDFDLFHPDRMANRILGMGDMLTLIEQAEQAFDQEQAEKAAEKLGTGQLTLEDFLEQMQAVRRMGPLQNLLGMLPGAGQMKDQLANFDEKHLDRIQAIIRGMTPAERADPKIINASRRQRIARGSGVTVSDINDLVNRFFEARKMMQQMAGGFGFGGGGGSKNRKGKKGKKGKKGRGPTQPKGMRGLPGGFPGMPPGGMPGLPPGGPDLSKLEGGMNDLPPGFDPSKLNFGNGKKK</sequence>
<feature type="binding site" evidence="9">
    <location>
        <begin position="107"/>
        <end position="114"/>
    </location>
    <ligand>
        <name>GTP</name>
        <dbReference type="ChEBI" id="CHEBI:37565"/>
    </ligand>
</feature>
<dbReference type="InterPro" id="IPR022941">
    <property type="entry name" value="SRP54"/>
</dbReference>
<feature type="binding site" evidence="9">
    <location>
        <begin position="250"/>
        <end position="253"/>
    </location>
    <ligand>
        <name>GTP</name>
        <dbReference type="ChEBI" id="CHEBI:37565"/>
    </ligand>
</feature>
<dbReference type="Pfam" id="PF02978">
    <property type="entry name" value="SRP_SPB"/>
    <property type="match status" value="1"/>
</dbReference>
<comment type="domain">
    <text evidence="9">Composed of three domains: the N-terminal N domain, which is responsible for interactions with the ribosome, the central G domain, which binds GTP, and the C-terminal M domain, which binds the RNA and the signal sequence of the RNC.</text>
</comment>
<dbReference type="SMART" id="SM00962">
    <property type="entry name" value="SRP54"/>
    <property type="match status" value="1"/>
</dbReference>
<dbReference type="SMART" id="SM00963">
    <property type="entry name" value="SRP54_N"/>
    <property type="match status" value="1"/>
</dbReference>
<dbReference type="SMART" id="SM00382">
    <property type="entry name" value="AAA"/>
    <property type="match status" value="1"/>
</dbReference>
<evidence type="ECO:0000256" key="3">
    <source>
        <dbReference type="ARBA" id="ARBA00022801"/>
    </source>
</evidence>
<dbReference type="PROSITE" id="PS00300">
    <property type="entry name" value="SRP54"/>
    <property type="match status" value="1"/>
</dbReference>
<dbReference type="InterPro" id="IPR036891">
    <property type="entry name" value="Signal_recog_part_SRP54_M_sf"/>
</dbReference>
<evidence type="ECO:0000313" key="13">
    <source>
        <dbReference type="Proteomes" id="UP000323946"/>
    </source>
</evidence>
<dbReference type="OrthoDB" id="9804720at2"/>
<keyword evidence="2 9" id="KW-0547">Nucleotide-binding</keyword>
<dbReference type="PANTHER" id="PTHR11564">
    <property type="entry name" value="SIGNAL RECOGNITION PARTICLE 54K PROTEIN SRP54"/>
    <property type="match status" value="1"/>
</dbReference>
<dbReference type="Pfam" id="PF02881">
    <property type="entry name" value="SRP54_N"/>
    <property type="match status" value="1"/>
</dbReference>
<dbReference type="Gene3D" id="1.10.260.30">
    <property type="entry name" value="Signal recognition particle, SRP54 subunit, M-domain"/>
    <property type="match status" value="1"/>
</dbReference>
<dbReference type="Gene3D" id="1.20.120.140">
    <property type="entry name" value="Signal recognition particle SRP54, nucleotide-binding domain"/>
    <property type="match status" value="1"/>
</dbReference>
<dbReference type="InterPro" id="IPR013822">
    <property type="entry name" value="Signal_recog_particl_SRP54_hlx"/>
</dbReference>
<evidence type="ECO:0000256" key="9">
    <source>
        <dbReference type="HAMAP-Rule" id="MF_00306"/>
    </source>
</evidence>
<evidence type="ECO:0000256" key="5">
    <source>
        <dbReference type="ARBA" id="ARBA00023134"/>
    </source>
</evidence>
<dbReference type="PANTHER" id="PTHR11564:SF5">
    <property type="entry name" value="SIGNAL RECOGNITION PARTICLE SUBUNIT SRP54"/>
    <property type="match status" value="1"/>
</dbReference>
<accession>A0A5M7BS16</accession>
<dbReference type="SMR" id="A0A5M7BS16"/>
<dbReference type="Gene3D" id="3.40.50.300">
    <property type="entry name" value="P-loop containing nucleotide triphosphate hydrolases"/>
    <property type="match status" value="1"/>
</dbReference>
<dbReference type="SUPFAM" id="SSF47446">
    <property type="entry name" value="Signal peptide-binding domain"/>
    <property type="match status" value="1"/>
</dbReference>
<dbReference type="Pfam" id="PF00448">
    <property type="entry name" value="SRP54"/>
    <property type="match status" value="1"/>
</dbReference>
<dbReference type="CDD" id="cd18539">
    <property type="entry name" value="SRP_G"/>
    <property type="match status" value="1"/>
</dbReference>
<dbReference type="GO" id="GO:0003924">
    <property type="term" value="F:GTPase activity"/>
    <property type="evidence" value="ECO:0007669"/>
    <property type="project" value="UniProtKB-UniRule"/>
</dbReference>
<dbReference type="InterPro" id="IPR003593">
    <property type="entry name" value="AAA+_ATPase"/>
</dbReference>
<protein>
    <recommendedName>
        <fullName evidence="9">Signal recognition particle protein</fullName>
        <ecNumber evidence="9">3.6.5.4</ecNumber>
    </recommendedName>
    <alternativeName>
        <fullName evidence="9">Fifty-four homolog</fullName>
    </alternativeName>
</protein>
<proteinExistence type="inferred from homology"/>
<dbReference type="InterPro" id="IPR004125">
    <property type="entry name" value="Signal_recog_particle_SRP54_M"/>
</dbReference>
<evidence type="ECO:0000256" key="6">
    <source>
        <dbReference type="ARBA" id="ARBA00023135"/>
    </source>
</evidence>
<comment type="catalytic activity">
    <reaction evidence="8 9">
        <text>GTP + H2O = GDP + phosphate + H(+)</text>
        <dbReference type="Rhea" id="RHEA:19669"/>
        <dbReference type="ChEBI" id="CHEBI:15377"/>
        <dbReference type="ChEBI" id="CHEBI:15378"/>
        <dbReference type="ChEBI" id="CHEBI:37565"/>
        <dbReference type="ChEBI" id="CHEBI:43474"/>
        <dbReference type="ChEBI" id="CHEBI:58189"/>
        <dbReference type="EC" id="3.6.5.4"/>
    </reaction>
</comment>
<feature type="region of interest" description="Disordered" evidence="10">
    <location>
        <begin position="434"/>
        <end position="517"/>
    </location>
</feature>
<evidence type="ECO:0000256" key="2">
    <source>
        <dbReference type="ARBA" id="ARBA00022741"/>
    </source>
</evidence>
<feature type="compositionally biased region" description="Basic residues" evidence="10">
    <location>
        <begin position="443"/>
        <end position="457"/>
    </location>
</feature>
<organism evidence="12 13">
    <name type="scientific">Saccharopolyspora hirsuta</name>
    <dbReference type="NCBI Taxonomy" id="1837"/>
    <lineage>
        <taxon>Bacteria</taxon>
        <taxon>Bacillati</taxon>
        <taxon>Actinomycetota</taxon>
        <taxon>Actinomycetes</taxon>
        <taxon>Pseudonocardiales</taxon>
        <taxon>Pseudonocardiaceae</taxon>
        <taxon>Saccharopolyspora</taxon>
    </lineage>
</organism>
<dbReference type="HAMAP" id="MF_00306">
    <property type="entry name" value="SRP54"/>
    <property type="match status" value="1"/>
</dbReference>
<comment type="subcellular location">
    <subcellularLocation>
        <location evidence="9">Cytoplasm</location>
    </subcellularLocation>
    <text evidence="9">The SRP-RNC complex is targeted to the cytoplasmic membrane.</text>
</comment>
<evidence type="ECO:0000256" key="7">
    <source>
        <dbReference type="ARBA" id="ARBA00023274"/>
    </source>
</evidence>
<dbReference type="GO" id="GO:0005525">
    <property type="term" value="F:GTP binding"/>
    <property type="evidence" value="ECO:0007669"/>
    <property type="project" value="UniProtKB-UniRule"/>
</dbReference>
<dbReference type="EC" id="3.6.5.4" evidence="9"/>
<feature type="compositionally biased region" description="Pro residues" evidence="10">
    <location>
        <begin position="474"/>
        <end position="487"/>
    </location>
</feature>
<keyword evidence="7 9" id="KW-0687">Ribonucleoprotein</keyword>
<keyword evidence="4 9" id="KW-0694">RNA-binding</keyword>
<feature type="binding site" evidence="9">
    <location>
        <begin position="192"/>
        <end position="196"/>
    </location>
    <ligand>
        <name>GTP</name>
        <dbReference type="ChEBI" id="CHEBI:37565"/>
    </ligand>
</feature>
<keyword evidence="5 9" id="KW-0342">GTP-binding</keyword>
<dbReference type="InterPro" id="IPR004780">
    <property type="entry name" value="SRP"/>
</dbReference>
<comment type="subunit">
    <text evidence="9">Part of the signal recognition particle protein translocation system, which is composed of SRP and FtsY.</text>
</comment>
<keyword evidence="3 9" id="KW-0378">Hydrolase</keyword>
<dbReference type="InterPro" id="IPR027417">
    <property type="entry name" value="P-loop_NTPase"/>
</dbReference>
<reference evidence="12 13" key="1">
    <citation type="submission" date="2019-09" db="EMBL/GenBank/DDBJ databases">
        <title>Draft genome sequence of the thermophilic Saccharopolyspora hirsuta VKM Ac-666T.</title>
        <authorList>
            <person name="Lobastova T.G."/>
            <person name="Fokina V."/>
            <person name="Bragin E.Y."/>
            <person name="Shtratnikova V.Y."/>
            <person name="Starodumova I.P."/>
            <person name="Tarlachkov S.V."/>
            <person name="Donova M.V."/>
        </authorList>
    </citation>
    <scope>NUCLEOTIDE SEQUENCE [LARGE SCALE GENOMIC DNA]</scope>
    <source>
        <strain evidence="12 13">VKM Ac-666</strain>
    </source>
</reference>
<feature type="domain" description="SRP54-type proteins GTP-binding" evidence="11">
    <location>
        <begin position="271"/>
        <end position="284"/>
    </location>
</feature>
<gene>
    <name evidence="9" type="primary">ffh</name>
    <name evidence="12" type="ORF">F1721_16340</name>
</gene>
<dbReference type="FunFam" id="3.40.50.300:FF:000022">
    <property type="entry name" value="Signal recognition particle 54 kDa subunit"/>
    <property type="match status" value="1"/>
</dbReference>
<comment type="function">
    <text evidence="9">Involved in targeting and insertion of nascent membrane proteins into the cytoplasmic membrane. Binds to the hydrophobic signal sequence of the ribosome-nascent chain (RNC) as it emerges from the ribosomes. The SRP-RNC complex is then targeted to the cytoplasmic membrane where it interacts with the SRP receptor FtsY.</text>
</comment>
<dbReference type="GO" id="GO:0048500">
    <property type="term" value="C:signal recognition particle"/>
    <property type="evidence" value="ECO:0007669"/>
    <property type="project" value="UniProtKB-UniRule"/>
</dbReference>
<evidence type="ECO:0000259" key="11">
    <source>
        <dbReference type="PROSITE" id="PS00300"/>
    </source>
</evidence>
<dbReference type="EMBL" id="VWPH01000007">
    <property type="protein sequence ID" value="KAA5832572.1"/>
    <property type="molecule type" value="Genomic_DNA"/>
</dbReference>
<dbReference type="NCBIfam" id="TIGR00959">
    <property type="entry name" value="ffh"/>
    <property type="match status" value="1"/>
</dbReference>